<evidence type="ECO:0000259" key="1">
    <source>
        <dbReference type="PROSITE" id="PS51677"/>
    </source>
</evidence>
<dbReference type="Proteomes" id="UP000634529">
    <property type="component" value="Unassembled WGS sequence"/>
</dbReference>
<keyword evidence="3" id="KW-1185">Reference proteome</keyword>
<dbReference type="CDD" id="cd10950">
    <property type="entry name" value="CE4_BsYlxY_like"/>
    <property type="match status" value="1"/>
</dbReference>
<organism evidence="2 3">
    <name type="scientific">Paenibacillus arenosi</name>
    <dbReference type="NCBI Taxonomy" id="2774142"/>
    <lineage>
        <taxon>Bacteria</taxon>
        <taxon>Bacillati</taxon>
        <taxon>Bacillota</taxon>
        <taxon>Bacilli</taxon>
        <taxon>Bacillales</taxon>
        <taxon>Paenibacillaceae</taxon>
        <taxon>Paenibacillus</taxon>
    </lineage>
</organism>
<protein>
    <submittedName>
        <fullName evidence="2">Polysaccharide deacetylase family protein</fullName>
    </submittedName>
</protein>
<dbReference type="InterPro" id="IPR011330">
    <property type="entry name" value="Glyco_hydro/deAcase_b/a-brl"/>
</dbReference>
<dbReference type="SUPFAM" id="SSF88713">
    <property type="entry name" value="Glycoside hydrolase/deacetylase"/>
    <property type="match status" value="1"/>
</dbReference>
<dbReference type="PANTHER" id="PTHR10587:SF80">
    <property type="entry name" value="CHITOOLIGOSACCHARIDE DEACETYLASE"/>
    <property type="match status" value="1"/>
</dbReference>
<dbReference type="PANTHER" id="PTHR10587">
    <property type="entry name" value="GLYCOSYL TRANSFERASE-RELATED"/>
    <property type="match status" value="1"/>
</dbReference>
<name>A0ABR9ASL4_9BACL</name>
<dbReference type="Pfam" id="PF01522">
    <property type="entry name" value="Polysacc_deac_1"/>
    <property type="match status" value="1"/>
</dbReference>
<reference evidence="2 3" key="1">
    <citation type="submission" date="2020-09" db="EMBL/GenBank/DDBJ databases">
        <title>Paenibacillus sp. CAU 1523 isolated from sand of Haeundae Beach.</title>
        <authorList>
            <person name="Kim W."/>
        </authorList>
    </citation>
    <scope>NUCLEOTIDE SEQUENCE [LARGE SCALE GENOMIC DNA]</scope>
    <source>
        <strain evidence="2 3">CAU 1523</strain>
    </source>
</reference>
<comment type="caution">
    <text evidence="2">The sequence shown here is derived from an EMBL/GenBank/DDBJ whole genome shotgun (WGS) entry which is preliminary data.</text>
</comment>
<proteinExistence type="predicted"/>
<sequence>MIAWIIVDSTGASKYVTEHKARLVNSDAFQMSSNLDKIDGDELRQRIRKAAEEMREAPINARVDRVWKAVPGYNGLEVDVEASYEHNLKLPKGSSLKLVHREMKPEVTLADLPVEPIYRGNENKPMVAFMINVAWGNEHIEPILKTLKEHKVKTTFFLDGSWVRRNPELAKRLTEEGHEIGNHAYTHPNMAQLSEGRQYVEMEKTEREIEKQLGKRSSWFAPPSGSFNSLTVKTAQQLKMRTVLWSADTIDWSTPNEPGTIIQRVRPKLKPGVLVLMHPTAATSQALPTFIRMAREQKLEPGTVSEVLSEKRVISKANRE</sequence>
<evidence type="ECO:0000313" key="3">
    <source>
        <dbReference type="Proteomes" id="UP000634529"/>
    </source>
</evidence>
<dbReference type="Gene3D" id="3.20.20.370">
    <property type="entry name" value="Glycoside hydrolase/deacetylase"/>
    <property type="match status" value="1"/>
</dbReference>
<dbReference type="EMBL" id="JACYTN010000001">
    <property type="protein sequence ID" value="MBD8497113.1"/>
    <property type="molecule type" value="Genomic_DNA"/>
</dbReference>
<dbReference type="PROSITE" id="PS51677">
    <property type="entry name" value="NODB"/>
    <property type="match status" value="1"/>
</dbReference>
<gene>
    <name evidence="2" type="ORF">IFO66_02240</name>
</gene>
<evidence type="ECO:0000313" key="2">
    <source>
        <dbReference type="EMBL" id="MBD8497113.1"/>
    </source>
</evidence>
<dbReference type="InterPro" id="IPR050248">
    <property type="entry name" value="Polysacc_deacetylase_ArnD"/>
</dbReference>
<feature type="domain" description="NodB homology" evidence="1">
    <location>
        <begin position="125"/>
        <end position="302"/>
    </location>
</feature>
<accession>A0ABR9ASL4</accession>
<dbReference type="InterPro" id="IPR002509">
    <property type="entry name" value="NODB_dom"/>
</dbReference>